<gene>
    <name evidence="10" type="ORF">JCR33_09055</name>
</gene>
<dbReference type="InterPro" id="IPR017941">
    <property type="entry name" value="Rieske_2Fe-2S"/>
</dbReference>
<evidence type="ECO:0000256" key="5">
    <source>
        <dbReference type="ARBA" id="ARBA00023002"/>
    </source>
</evidence>
<dbReference type="Gene3D" id="3.90.380.10">
    <property type="entry name" value="Naphthalene 1,2-dioxygenase Alpha Subunit, Chain A, domain 1"/>
    <property type="match status" value="1"/>
</dbReference>
<dbReference type="GO" id="GO:0051213">
    <property type="term" value="F:dioxygenase activity"/>
    <property type="evidence" value="ECO:0007669"/>
    <property type="project" value="UniProtKB-KW"/>
</dbReference>
<evidence type="ECO:0000313" key="10">
    <source>
        <dbReference type="EMBL" id="MBJ3775832.1"/>
    </source>
</evidence>
<organism evidence="10 11">
    <name type="scientific">Acuticoccus mangrovi</name>
    <dbReference type="NCBI Taxonomy" id="2796142"/>
    <lineage>
        <taxon>Bacteria</taxon>
        <taxon>Pseudomonadati</taxon>
        <taxon>Pseudomonadota</taxon>
        <taxon>Alphaproteobacteria</taxon>
        <taxon>Hyphomicrobiales</taxon>
        <taxon>Amorphaceae</taxon>
        <taxon>Acuticoccus</taxon>
    </lineage>
</organism>
<dbReference type="InterPro" id="IPR015879">
    <property type="entry name" value="Ring_hydroxy_dOase_asu_C_dom"/>
</dbReference>
<keyword evidence="6" id="KW-0408">Iron</keyword>
<dbReference type="AlphaFoldDB" id="A0A934IL62"/>
<evidence type="ECO:0000313" key="11">
    <source>
        <dbReference type="Proteomes" id="UP000609531"/>
    </source>
</evidence>
<keyword evidence="5" id="KW-0560">Oxidoreductase</keyword>
<dbReference type="SUPFAM" id="SSF55961">
    <property type="entry name" value="Bet v1-like"/>
    <property type="match status" value="1"/>
</dbReference>
<name>A0A934IL62_9HYPH</name>
<keyword evidence="3" id="KW-0479">Metal-binding</keyword>
<keyword evidence="7" id="KW-0411">Iron-sulfur</keyword>
<evidence type="ECO:0000256" key="6">
    <source>
        <dbReference type="ARBA" id="ARBA00023004"/>
    </source>
</evidence>
<evidence type="ECO:0000256" key="2">
    <source>
        <dbReference type="ARBA" id="ARBA00022714"/>
    </source>
</evidence>
<evidence type="ECO:0000256" key="7">
    <source>
        <dbReference type="ARBA" id="ARBA00023014"/>
    </source>
</evidence>
<evidence type="ECO:0000259" key="9">
    <source>
        <dbReference type="PROSITE" id="PS51296"/>
    </source>
</evidence>
<dbReference type="InterPro" id="IPR036922">
    <property type="entry name" value="Rieske_2Fe-2S_sf"/>
</dbReference>
<dbReference type="Proteomes" id="UP000609531">
    <property type="component" value="Unassembled WGS sequence"/>
</dbReference>
<comment type="similarity">
    <text evidence="1">Belongs to the bacterial ring-hydroxylating dioxygenase alpha subunit family.</text>
</comment>
<keyword evidence="2" id="KW-0001">2Fe-2S</keyword>
<reference evidence="10" key="1">
    <citation type="submission" date="2020-12" db="EMBL/GenBank/DDBJ databases">
        <title>Bacterial taxonomy.</title>
        <authorList>
            <person name="Pan X."/>
        </authorList>
    </citation>
    <scope>NUCLEOTIDE SEQUENCE</scope>
    <source>
        <strain evidence="10">B2012</strain>
    </source>
</reference>
<dbReference type="PROSITE" id="PS00570">
    <property type="entry name" value="RING_HYDROXYL_ALPHA"/>
    <property type="match status" value="1"/>
</dbReference>
<evidence type="ECO:0000256" key="1">
    <source>
        <dbReference type="ARBA" id="ARBA00008751"/>
    </source>
</evidence>
<evidence type="ECO:0000256" key="3">
    <source>
        <dbReference type="ARBA" id="ARBA00022723"/>
    </source>
</evidence>
<keyword evidence="8" id="KW-0520">NAD</keyword>
<dbReference type="RefSeq" id="WP_198881727.1">
    <property type="nucleotide sequence ID" value="NZ_JAEKJA010000006.1"/>
</dbReference>
<comment type="caution">
    <text evidence="10">The sequence shown here is derived from an EMBL/GenBank/DDBJ whole genome shotgun (WGS) entry which is preliminary data.</text>
</comment>
<feature type="domain" description="Rieske" evidence="9">
    <location>
        <begin position="41"/>
        <end position="156"/>
    </location>
</feature>
<dbReference type="GO" id="GO:0051537">
    <property type="term" value="F:2 iron, 2 sulfur cluster binding"/>
    <property type="evidence" value="ECO:0007669"/>
    <property type="project" value="UniProtKB-KW"/>
</dbReference>
<proteinExistence type="inferred from homology"/>
<protein>
    <submittedName>
        <fullName evidence="10">Rieske 2Fe-2S domain-containing protein</fullName>
    </submittedName>
</protein>
<keyword evidence="4" id="KW-0223">Dioxygenase</keyword>
<dbReference type="PRINTS" id="PR00090">
    <property type="entry name" value="RNGDIOXGNASE"/>
</dbReference>
<dbReference type="InterPro" id="IPR015881">
    <property type="entry name" value="ARHD_Rieske_2Fe_2S"/>
</dbReference>
<dbReference type="PANTHER" id="PTHR43756:SF1">
    <property type="entry name" value="3-PHENYLPROPIONATE_CINNAMIC ACID DIOXYGENASE SUBUNIT ALPHA"/>
    <property type="match status" value="1"/>
</dbReference>
<evidence type="ECO:0000256" key="4">
    <source>
        <dbReference type="ARBA" id="ARBA00022964"/>
    </source>
</evidence>
<dbReference type="GO" id="GO:0005506">
    <property type="term" value="F:iron ion binding"/>
    <property type="evidence" value="ECO:0007669"/>
    <property type="project" value="InterPro"/>
</dbReference>
<sequence>MNAIADIDWPSSDFTRVPYRVFVDPEIYKLEQERIFRGPIWAYLGLEAEVPNPGDYKTTFVGDTPMVLQRTMDGELAAFENRCAHRGAIVRREPFGNDTEHRCVYHQWCYDLKGALTGVPFRRGVQGKGGYPKDFDLSKHPMRPMRVATYNGVIFGTFSDATPPLKTFLGTSICAYLDRLFHKPVKVLGYLRQDIKSNWKLYTENVKDPYHAGLLHLFHATFGLYRSTQKGAVLMSESKFNSVLYNIGGNYDKDLAEENYKNQKKYVPTDYDLYDPQLLASRPDFPDGIANMIMCIAPTVVVQQIMNTMATRNIRPKGPGQFELFWTYFGFADDDEELTQIRLTQANLIGPSGYISMEDSEATEMVQDNAVVRSTGDTVIEMGGRGEIHDLDYLISEMPIRGFWSHYAKLMAEPPALQEAAE</sequence>
<accession>A0A934IL62</accession>
<dbReference type="Pfam" id="PF00355">
    <property type="entry name" value="Rieske"/>
    <property type="match status" value="1"/>
</dbReference>
<keyword evidence="11" id="KW-1185">Reference proteome</keyword>
<dbReference type="PANTHER" id="PTHR43756">
    <property type="entry name" value="CHOLINE MONOOXYGENASE, CHLOROPLASTIC"/>
    <property type="match status" value="1"/>
</dbReference>
<dbReference type="InterPro" id="IPR001663">
    <property type="entry name" value="Rng_hydr_dOase-A"/>
</dbReference>
<dbReference type="SUPFAM" id="SSF50022">
    <property type="entry name" value="ISP domain"/>
    <property type="match status" value="1"/>
</dbReference>
<dbReference type="Gene3D" id="2.102.10.10">
    <property type="entry name" value="Rieske [2Fe-2S] iron-sulphur domain"/>
    <property type="match status" value="1"/>
</dbReference>
<evidence type="ECO:0000256" key="8">
    <source>
        <dbReference type="ARBA" id="ARBA00023027"/>
    </source>
</evidence>
<dbReference type="Pfam" id="PF00848">
    <property type="entry name" value="Ring_hydroxyl_A"/>
    <property type="match status" value="1"/>
</dbReference>
<dbReference type="PROSITE" id="PS51296">
    <property type="entry name" value="RIESKE"/>
    <property type="match status" value="1"/>
</dbReference>
<dbReference type="EMBL" id="JAEKJA010000006">
    <property type="protein sequence ID" value="MBJ3775832.1"/>
    <property type="molecule type" value="Genomic_DNA"/>
</dbReference>